<evidence type="ECO:0000313" key="2">
    <source>
        <dbReference type="EMBL" id="KAJ6708425.1"/>
    </source>
</evidence>
<feature type="signal peptide" evidence="1">
    <location>
        <begin position="1"/>
        <end position="18"/>
    </location>
</feature>
<dbReference type="Proteomes" id="UP001151529">
    <property type="component" value="Chromosome 4"/>
</dbReference>
<organism evidence="2 3">
    <name type="scientific">Salix viminalis</name>
    <name type="common">Common osier</name>
    <name type="synonym">Basket willow</name>
    <dbReference type="NCBI Taxonomy" id="40686"/>
    <lineage>
        <taxon>Eukaryota</taxon>
        <taxon>Viridiplantae</taxon>
        <taxon>Streptophyta</taxon>
        <taxon>Embryophyta</taxon>
        <taxon>Tracheophyta</taxon>
        <taxon>Spermatophyta</taxon>
        <taxon>Magnoliopsida</taxon>
        <taxon>eudicotyledons</taxon>
        <taxon>Gunneridae</taxon>
        <taxon>Pentapetalae</taxon>
        <taxon>rosids</taxon>
        <taxon>fabids</taxon>
        <taxon>Malpighiales</taxon>
        <taxon>Salicaceae</taxon>
        <taxon>Saliceae</taxon>
        <taxon>Salix</taxon>
    </lineage>
</organism>
<evidence type="ECO:0000313" key="3">
    <source>
        <dbReference type="Proteomes" id="UP001151529"/>
    </source>
</evidence>
<reference evidence="2" key="2">
    <citation type="journal article" date="2023" name="Int. J. Mol. Sci.">
        <title>De Novo Assembly and Annotation of 11 Diverse Shrub Willow (Salix) Genomes Reveals Novel Gene Organization in Sex-Linked Regions.</title>
        <authorList>
            <person name="Hyden B."/>
            <person name="Feng K."/>
            <person name="Yates T.B."/>
            <person name="Jawdy S."/>
            <person name="Cereghino C."/>
            <person name="Smart L.B."/>
            <person name="Muchero W."/>
        </authorList>
    </citation>
    <scope>NUCLEOTIDE SEQUENCE [LARGE SCALE GENOMIC DNA]</scope>
    <source>
        <tissue evidence="2">Shoot tip</tissue>
    </source>
</reference>
<dbReference type="EMBL" id="JAPFFL010000008">
    <property type="protein sequence ID" value="KAJ6708425.1"/>
    <property type="molecule type" value="Genomic_DNA"/>
</dbReference>
<feature type="chain" id="PRO_5040129557" description="Secreted protein" evidence="1">
    <location>
        <begin position="19"/>
        <end position="108"/>
    </location>
</feature>
<protein>
    <recommendedName>
        <fullName evidence="4">Secreted protein</fullName>
    </recommendedName>
</protein>
<evidence type="ECO:0000256" key="1">
    <source>
        <dbReference type="SAM" id="SignalP"/>
    </source>
</evidence>
<gene>
    <name evidence="2" type="ORF">OIU85_028667</name>
</gene>
<comment type="caution">
    <text evidence="2">The sequence shown here is derived from an EMBL/GenBank/DDBJ whole genome shotgun (WGS) entry which is preliminary data.</text>
</comment>
<sequence length="108" mass="12663">MKGHHLLLLLLLHDTVWEEKRKERKKVTSCLTERPPSTFSMRRSSSSLVHACDLSSRSRVKGLAFQFLGWEYTGRFRIGPRQSKKMSDLRAGRKKWFHRNQSLPPVVE</sequence>
<reference evidence="2" key="1">
    <citation type="submission" date="2022-11" db="EMBL/GenBank/DDBJ databases">
        <authorList>
            <person name="Hyden B.L."/>
            <person name="Feng K."/>
            <person name="Yates T."/>
            <person name="Jawdy S."/>
            <person name="Smart L.B."/>
            <person name="Muchero W."/>
        </authorList>
    </citation>
    <scope>NUCLEOTIDE SEQUENCE</scope>
    <source>
        <tissue evidence="2">Shoot tip</tissue>
    </source>
</reference>
<keyword evidence="3" id="KW-1185">Reference proteome</keyword>
<keyword evidence="1" id="KW-0732">Signal</keyword>
<accession>A0A9Q0TC85</accession>
<proteinExistence type="predicted"/>
<dbReference type="AlphaFoldDB" id="A0A9Q0TC85"/>
<evidence type="ECO:0008006" key="4">
    <source>
        <dbReference type="Google" id="ProtNLM"/>
    </source>
</evidence>
<name>A0A9Q0TC85_SALVM</name>